<dbReference type="GO" id="GO:0016020">
    <property type="term" value="C:membrane"/>
    <property type="evidence" value="ECO:0007669"/>
    <property type="project" value="GOC"/>
</dbReference>
<accession>A0A2Z3HF79</accession>
<feature type="transmembrane region" description="Helical" evidence="3">
    <location>
        <begin position="39"/>
        <end position="60"/>
    </location>
</feature>
<keyword evidence="6" id="KW-1185">Reference proteome</keyword>
<dbReference type="Gene3D" id="3.60.21.10">
    <property type="match status" value="1"/>
</dbReference>
<keyword evidence="1" id="KW-0479">Metal-binding</keyword>
<feature type="transmembrane region" description="Helical" evidence="3">
    <location>
        <begin position="6"/>
        <end position="27"/>
    </location>
</feature>
<dbReference type="PANTHER" id="PTHR31302">
    <property type="entry name" value="TRANSMEMBRANE PROTEIN WITH METALLOPHOSPHOESTERASE DOMAIN-RELATED"/>
    <property type="match status" value="1"/>
</dbReference>
<dbReference type="Proteomes" id="UP000245802">
    <property type="component" value="Chromosome"/>
</dbReference>
<keyword evidence="3" id="KW-1133">Transmembrane helix</keyword>
<sequence length="392" mass="42327">MITLLLFAVAVAWVGHACVWVAVLNNLYARPLPKGPLKVWRFATGAAILAFPWLVLGPLGPYPLLDQPHESEKGPLERGLLAYAVACLAFGGLVFPLVTLRRALRKPPACVVSERTRTLDLWPELGEKLVGDGKGQSATRLPGNGVFKFDFTELTLALPGLPPAWDGLTILFVSDVHFHGTPSRLYFERIIDELTAGPEPDLVCLGGDFVDTDTHRAWIGPLLGRLRAKETKLAVLGNHDLYHDPDRVRAELAAAGYTVLGNGWQEVRVRGVRCVTVGHEGPWVRPGPDLSGAPHPGEAFRLCVSHTPDNFYWGAAHGVGLMLSGHVHGGGIRVPVIGSIFVPSVYGRRFDCGVFAERGSVLVVGRGVSGKEPLRVRCNPQAIRITLVSAAS</sequence>
<dbReference type="PANTHER" id="PTHR31302:SF31">
    <property type="entry name" value="PHOSPHODIESTERASE YAEI"/>
    <property type="match status" value="1"/>
</dbReference>
<reference evidence="5 6" key="1">
    <citation type="submission" date="2018-01" db="EMBL/GenBank/DDBJ databases">
        <title>G. obscuriglobus.</title>
        <authorList>
            <person name="Franke J."/>
            <person name="Blomberg W."/>
            <person name="Selmecki A."/>
        </authorList>
    </citation>
    <scope>NUCLEOTIDE SEQUENCE [LARGE SCALE GENOMIC DNA]</scope>
    <source>
        <strain evidence="5 6">DSM 5831</strain>
    </source>
</reference>
<dbReference type="OrthoDB" id="9780884at2"/>
<evidence type="ECO:0000256" key="2">
    <source>
        <dbReference type="ARBA" id="ARBA00022801"/>
    </source>
</evidence>
<dbReference type="GO" id="GO:0009245">
    <property type="term" value="P:lipid A biosynthetic process"/>
    <property type="evidence" value="ECO:0007669"/>
    <property type="project" value="TreeGrafter"/>
</dbReference>
<dbReference type="InterPro" id="IPR029052">
    <property type="entry name" value="Metallo-depent_PP-like"/>
</dbReference>
<dbReference type="InterPro" id="IPR051158">
    <property type="entry name" value="Metallophosphoesterase_sf"/>
</dbReference>
<dbReference type="KEGG" id="gog:C1280_34455"/>
<evidence type="ECO:0000313" key="6">
    <source>
        <dbReference type="Proteomes" id="UP000245802"/>
    </source>
</evidence>
<dbReference type="EMBL" id="CP025958">
    <property type="protein sequence ID" value="AWM41605.1"/>
    <property type="molecule type" value="Genomic_DNA"/>
</dbReference>
<dbReference type="GO" id="GO:0046872">
    <property type="term" value="F:metal ion binding"/>
    <property type="evidence" value="ECO:0007669"/>
    <property type="project" value="UniProtKB-KW"/>
</dbReference>
<dbReference type="RefSeq" id="WP_010037209.1">
    <property type="nucleotide sequence ID" value="NZ_CP025958.1"/>
</dbReference>
<dbReference type="SUPFAM" id="SSF56300">
    <property type="entry name" value="Metallo-dependent phosphatases"/>
    <property type="match status" value="1"/>
</dbReference>
<keyword evidence="3" id="KW-0472">Membrane</keyword>
<gene>
    <name evidence="5" type="ORF">C1280_34455</name>
</gene>
<dbReference type="Pfam" id="PF00149">
    <property type="entry name" value="Metallophos"/>
    <property type="match status" value="1"/>
</dbReference>
<organism evidence="5 6">
    <name type="scientific">Gemmata obscuriglobus</name>
    <dbReference type="NCBI Taxonomy" id="114"/>
    <lineage>
        <taxon>Bacteria</taxon>
        <taxon>Pseudomonadati</taxon>
        <taxon>Planctomycetota</taxon>
        <taxon>Planctomycetia</taxon>
        <taxon>Gemmatales</taxon>
        <taxon>Gemmataceae</taxon>
        <taxon>Gemmata</taxon>
    </lineage>
</organism>
<feature type="domain" description="Calcineurin-like phosphoesterase" evidence="4">
    <location>
        <begin position="169"/>
        <end position="255"/>
    </location>
</feature>
<proteinExistence type="predicted"/>
<keyword evidence="2" id="KW-0378">Hydrolase</keyword>
<dbReference type="InterPro" id="IPR004843">
    <property type="entry name" value="Calcineurin-like_PHP"/>
</dbReference>
<dbReference type="AlphaFoldDB" id="A0A2Z3HF79"/>
<evidence type="ECO:0000313" key="5">
    <source>
        <dbReference type="EMBL" id="AWM41605.1"/>
    </source>
</evidence>
<name>A0A2Z3HF79_9BACT</name>
<protein>
    <recommendedName>
        <fullName evidence="4">Calcineurin-like phosphoesterase domain-containing protein</fullName>
    </recommendedName>
</protein>
<evidence type="ECO:0000256" key="1">
    <source>
        <dbReference type="ARBA" id="ARBA00022723"/>
    </source>
</evidence>
<evidence type="ECO:0000259" key="4">
    <source>
        <dbReference type="Pfam" id="PF00149"/>
    </source>
</evidence>
<evidence type="ECO:0000256" key="3">
    <source>
        <dbReference type="SAM" id="Phobius"/>
    </source>
</evidence>
<dbReference type="GO" id="GO:0008758">
    <property type="term" value="F:UDP-2,3-diacylglucosamine hydrolase activity"/>
    <property type="evidence" value="ECO:0007669"/>
    <property type="project" value="TreeGrafter"/>
</dbReference>
<feature type="transmembrane region" description="Helical" evidence="3">
    <location>
        <begin position="80"/>
        <end position="98"/>
    </location>
</feature>
<keyword evidence="3" id="KW-0812">Transmembrane</keyword>